<keyword evidence="2" id="KW-1003">Cell membrane</keyword>
<feature type="transmembrane region" description="Helical" evidence="6">
    <location>
        <begin position="74"/>
        <end position="94"/>
    </location>
</feature>
<feature type="transmembrane region" description="Helical" evidence="6">
    <location>
        <begin position="49"/>
        <end position="68"/>
    </location>
</feature>
<reference evidence="7 8" key="1">
    <citation type="submission" date="2013-04" db="EMBL/GenBank/DDBJ databases">
        <title>The Genome Sequence of Bacteroides uniformis dnLKV2.</title>
        <authorList>
            <consortium name="The Broad Institute Genomics Platform"/>
            <consortium name="The Broad Institute Genome Sequencing Center for Infectious Disease"/>
            <person name="Earl A."/>
            <person name="Xavier R."/>
            <person name="Kuhn K."/>
            <person name="Stappenbeck T."/>
            <person name="Walker B."/>
            <person name="Young S."/>
            <person name="Zeng Q."/>
            <person name="Gargeya S."/>
            <person name="Fitzgerald M."/>
            <person name="Haas B."/>
            <person name="Abouelleil A."/>
            <person name="Allen A.W."/>
            <person name="Alvarado L."/>
            <person name="Arachchi H.M."/>
            <person name="Berlin A.M."/>
            <person name="Chapman S.B."/>
            <person name="Gainer-Dewar J."/>
            <person name="Goldberg J."/>
            <person name="Griggs A."/>
            <person name="Gujja S."/>
            <person name="Hansen M."/>
            <person name="Howarth C."/>
            <person name="Imamovic A."/>
            <person name="Ireland A."/>
            <person name="Larimer J."/>
            <person name="McCowan C."/>
            <person name="Murphy C."/>
            <person name="Pearson M."/>
            <person name="Poon T.W."/>
            <person name="Priest M."/>
            <person name="Roberts A."/>
            <person name="Saif S."/>
            <person name="Shea T."/>
            <person name="Sisk P."/>
            <person name="Sykes S."/>
            <person name="Wortman J."/>
            <person name="Nusbaum C."/>
            <person name="Birren B."/>
        </authorList>
    </citation>
    <scope>NUCLEOTIDE SEQUENCE [LARGE SCALE GENOMIC DNA]</scope>
    <source>
        <strain evidence="8">dnLKV2</strain>
    </source>
</reference>
<evidence type="ECO:0000256" key="5">
    <source>
        <dbReference type="ARBA" id="ARBA00023136"/>
    </source>
</evidence>
<evidence type="ECO:0000256" key="6">
    <source>
        <dbReference type="SAM" id="Phobius"/>
    </source>
</evidence>
<evidence type="ECO:0000256" key="3">
    <source>
        <dbReference type="ARBA" id="ARBA00022692"/>
    </source>
</evidence>
<comment type="caution">
    <text evidence="7">The sequence shown here is derived from an EMBL/GenBank/DDBJ whole genome shotgun (WGS) entry which is preliminary data.</text>
</comment>
<evidence type="ECO:0000313" key="7">
    <source>
        <dbReference type="EMBL" id="EOS08186.1"/>
    </source>
</evidence>
<evidence type="ECO:0000256" key="1">
    <source>
        <dbReference type="ARBA" id="ARBA00004651"/>
    </source>
</evidence>
<keyword evidence="4 6" id="KW-1133">Transmembrane helix</keyword>
<evidence type="ECO:0000313" key="8">
    <source>
        <dbReference type="Proteomes" id="UP000014212"/>
    </source>
</evidence>
<dbReference type="InterPro" id="IPR051327">
    <property type="entry name" value="MATE_MepA_subfamily"/>
</dbReference>
<dbReference type="Proteomes" id="UP000014212">
    <property type="component" value="Unassembled WGS sequence"/>
</dbReference>
<gene>
    <name evidence="7" type="ORF">C801_01388</name>
</gene>
<comment type="subcellular location">
    <subcellularLocation>
        <location evidence="1">Cell membrane</location>
        <topology evidence="1">Multi-pass membrane protein</topology>
    </subcellularLocation>
</comment>
<evidence type="ECO:0000256" key="4">
    <source>
        <dbReference type="ARBA" id="ARBA00022989"/>
    </source>
</evidence>
<evidence type="ECO:0008006" key="9">
    <source>
        <dbReference type="Google" id="ProtNLM"/>
    </source>
</evidence>
<dbReference type="PATRIC" id="fig|1235787.3.peg.1400"/>
<accession>R9HWK6</accession>
<dbReference type="PANTHER" id="PTHR43823:SF3">
    <property type="entry name" value="MULTIDRUG EXPORT PROTEIN MEPA"/>
    <property type="match status" value="1"/>
</dbReference>
<dbReference type="EMBL" id="ASSO01000007">
    <property type="protein sequence ID" value="EOS08186.1"/>
    <property type="molecule type" value="Genomic_DNA"/>
</dbReference>
<feature type="transmembrane region" description="Helical" evidence="6">
    <location>
        <begin position="17"/>
        <end position="37"/>
    </location>
</feature>
<evidence type="ECO:0000256" key="2">
    <source>
        <dbReference type="ARBA" id="ARBA00022475"/>
    </source>
</evidence>
<sequence length="115" mass="12686">MFIDRSYPAYDIAAKGLPLYAIGFVFFAVNIVSIGYFQSVERAKYATVITLLRGFILLIACFFGLPLLLGDRGIWLATPLAEMLTTLFILVIYISGKKGHKEKSVSLDKTGCTPT</sequence>
<organism evidence="7 8">
    <name type="scientific">Bacteroides uniformis dnLKV2</name>
    <dbReference type="NCBI Taxonomy" id="1235787"/>
    <lineage>
        <taxon>Bacteria</taxon>
        <taxon>Pseudomonadati</taxon>
        <taxon>Bacteroidota</taxon>
        <taxon>Bacteroidia</taxon>
        <taxon>Bacteroidales</taxon>
        <taxon>Bacteroidaceae</taxon>
        <taxon>Bacteroides</taxon>
    </lineage>
</organism>
<keyword evidence="5 6" id="KW-0472">Membrane</keyword>
<dbReference type="AlphaFoldDB" id="R9HWK6"/>
<dbReference type="HOGENOM" id="CLU_2104185_0_0_10"/>
<keyword evidence="3 6" id="KW-0812">Transmembrane</keyword>
<dbReference type="PANTHER" id="PTHR43823">
    <property type="entry name" value="SPORULATION PROTEIN YKVU"/>
    <property type="match status" value="1"/>
</dbReference>
<proteinExistence type="predicted"/>
<name>R9HWK6_BACUN</name>
<dbReference type="GO" id="GO:0005886">
    <property type="term" value="C:plasma membrane"/>
    <property type="evidence" value="ECO:0007669"/>
    <property type="project" value="UniProtKB-SubCell"/>
</dbReference>
<protein>
    <recommendedName>
        <fullName evidence="9">MATE efflux family protein</fullName>
    </recommendedName>
</protein>